<feature type="active site" description="Phosphocysteine intermediate; for EIIB activity" evidence="6">
    <location>
        <position position="26"/>
    </location>
</feature>
<evidence type="ECO:0000256" key="5">
    <source>
        <dbReference type="ARBA" id="ARBA00022777"/>
    </source>
</evidence>
<keyword evidence="1" id="KW-0813">Transport</keyword>
<evidence type="ECO:0000313" key="9">
    <source>
        <dbReference type="Proteomes" id="UP000585721"/>
    </source>
</evidence>
<dbReference type="PROSITE" id="PS01035">
    <property type="entry name" value="PTS_EIIB_TYPE_1_CYS"/>
    <property type="match status" value="1"/>
</dbReference>
<keyword evidence="4" id="KW-0598">Phosphotransferase system</keyword>
<dbReference type="GO" id="GO:0016301">
    <property type="term" value="F:kinase activity"/>
    <property type="evidence" value="ECO:0007669"/>
    <property type="project" value="UniProtKB-KW"/>
</dbReference>
<feature type="domain" description="PTS EIIB type-1" evidence="7">
    <location>
        <begin position="4"/>
        <end position="87"/>
    </location>
</feature>
<accession>A0A841GMX7</accession>
<dbReference type="PANTHER" id="PTHR30175">
    <property type="entry name" value="PHOSPHOTRANSFERASE SYSTEM TRANSPORT PROTEIN"/>
    <property type="match status" value="1"/>
</dbReference>
<proteinExistence type="predicted"/>
<evidence type="ECO:0000256" key="2">
    <source>
        <dbReference type="ARBA" id="ARBA00022597"/>
    </source>
</evidence>
<evidence type="ECO:0000313" key="8">
    <source>
        <dbReference type="EMBL" id="MBB6055822.1"/>
    </source>
</evidence>
<comment type="caution">
    <text evidence="8">The sequence shown here is derived from an EMBL/GenBank/DDBJ whole genome shotgun (WGS) entry which is preliminary data.</text>
</comment>
<keyword evidence="9" id="KW-1185">Reference proteome</keyword>
<dbReference type="PANTHER" id="PTHR30175:SF7">
    <property type="entry name" value="NEGATIVE REGULATOR OF SACY ACTIVITY"/>
    <property type="match status" value="1"/>
</dbReference>
<dbReference type="CDD" id="cd00212">
    <property type="entry name" value="PTS_IIB_glc"/>
    <property type="match status" value="1"/>
</dbReference>
<keyword evidence="2" id="KW-0762">Sugar transport</keyword>
<dbReference type="Pfam" id="PF00367">
    <property type="entry name" value="PTS_EIIB"/>
    <property type="match status" value="1"/>
</dbReference>
<name>A0A841GMX7_9GAMM</name>
<reference evidence="8 9" key="1">
    <citation type="submission" date="2020-08" db="EMBL/GenBank/DDBJ databases">
        <title>Genomic Encyclopedia of Type Strains, Phase IV (KMG-IV): sequencing the most valuable type-strain genomes for metagenomic binning, comparative biology and taxonomic classification.</title>
        <authorList>
            <person name="Goeker M."/>
        </authorList>
    </citation>
    <scope>NUCLEOTIDE SEQUENCE [LARGE SCALE GENOMIC DNA]</scope>
    <source>
        <strain evidence="8 9">DSM 22975</strain>
    </source>
</reference>
<dbReference type="GO" id="GO:0090589">
    <property type="term" value="F:protein-phosphocysteine-trehalose phosphotransferase system transporter activity"/>
    <property type="evidence" value="ECO:0007669"/>
    <property type="project" value="TreeGrafter"/>
</dbReference>
<evidence type="ECO:0000259" key="7">
    <source>
        <dbReference type="PROSITE" id="PS51098"/>
    </source>
</evidence>
<dbReference type="InterPro" id="IPR001996">
    <property type="entry name" value="PTS_IIB_1"/>
</dbReference>
<dbReference type="GO" id="GO:0015771">
    <property type="term" value="P:trehalose transport"/>
    <property type="evidence" value="ECO:0007669"/>
    <property type="project" value="TreeGrafter"/>
</dbReference>
<dbReference type="GO" id="GO:0008982">
    <property type="term" value="F:protein-N(PI)-phosphohistidine-sugar phosphotransferase activity"/>
    <property type="evidence" value="ECO:0007669"/>
    <property type="project" value="InterPro"/>
</dbReference>
<dbReference type="InterPro" id="IPR036878">
    <property type="entry name" value="Glu_permease_IIB"/>
</dbReference>
<dbReference type="InterPro" id="IPR050558">
    <property type="entry name" value="PTS_Sugar-Specific_Components"/>
</dbReference>
<protein>
    <submittedName>
        <fullName evidence="8">PTS system sucrose-specific IIC component</fullName>
    </submittedName>
</protein>
<keyword evidence="5" id="KW-0418">Kinase</keyword>
<keyword evidence="3" id="KW-0808">Transferase</keyword>
<dbReference type="EMBL" id="JACHGR010000005">
    <property type="protein sequence ID" value="MBB6055822.1"/>
    <property type="molecule type" value="Genomic_DNA"/>
</dbReference>
<dbReference type="SUPFAM" id="SSF55604">
    <property type="entry name" value="Glucose permease domain IIB"/>
    <property type="match status" value="1"/>
</dbReference>
<dbReference type="PROSITE" id="PS51098">
    <property type="entry name" value="PTS_EIIB_TYPE_1"/>
    <property type="match status" value="1"/>
</dbReference>
<dbReference type="Proteomes" id="UP000585721">
    <property type="component" value="Unassembled WGS sequence"/>
</dbReference>
<dbReference type="InterPro" id="IPR018113">
    <property type="entry name" value="PTrfase_EIIB_Cys"/>
</dbReference>
<evidence type="ECO:0000256" key="3">
    <source>
        <dbReference type="ARBA" id="ARBA00022679"/>
    </source>
</evidence>
<dbReference type="Gene3D" id="3.30.1360.60">
    <property type="entry name" value="Glucose permease domain IIB"/>
    <property type="match status" value="1"/>
</dbReference>
<dbReference type="GO" id="GO:0009401">
    <property type="term" value="P:phosphoenolpyruvate-dependent sugar phosphotransferase system"/>
    <property type="evidence" value="ECO:0007669"/>
    <property type="project" value="UniProtKB-KW"/>
</dbReference>
<dbReference type="RefSeq" id="WP_188026564.1">
    <property type="nucleotide sequence ID" value="NZ_JACHGR010000005.1"/>
</dbReference>
<sequence length="110" mass="11860">MDAKTVAQNIFEALGGNDNIISLVYCATRLRFVLSDDSIVDEHKLAQISEVTGTFRTGGQYQIILGMGTVKAVHDELLPLLEQSQENTGSDTLNPVQRAVKALSGLVGKD</sequence>
<organism evidence="8 9">
    <name type="scientific">Tolumonas osonensis</name>
    <dbReference type="NCBI Taxonomy" id="675874"/>
    <lineage>
        <taxon>Bacteria</taxon>
        <taxon>Pseudomonadati</taxon>
        <taxon>Pseudomonadota</taxon>
        <taxon>Gammaproteobacteria</taxon>
        <taxon>Aeromonadales</taxon>
        <taxon>Aeromonadaceae</taxon>
        <taxon>Tolumonas</taxon>
    </lineage>
</organism>
<dbReference type="GO" id="GO:0005886">
    <property type="term" value="C:plasma membrane"/>
    <property type="evidence" value="ECO:0007669"/>
    <property type="project" value="TreeGrafter"/>
</dbReference>
<dbReference type="NCBIfam" id="TIGR00826">
    <property type="entry name" value="EIIB_glc"/>
    <property type="match status" value="1"/>
</dbReference>
<evidence type="ECO:0000256" key="6">
    <source>
        <dbReference type="PROSITE-ProRule" id="PRU00421"/>
    </source>
</evidence>
<evidence type="ECO:0000256" key="4">
    <source>
        <dbReference type="ARBA" id="ARBA00022683"/>
    </source>
</evidence>
<evidence type="ECO:0000256" key="1">
    <source>
        <dbReference type="ARBA" id="ARBA00022448"/>
    </source>
</evidence>
<dbReference type="AlphaFoldDB" id="A0A841GMX7"/>
<gene>
    <name evidence="8" type="ORF">HNR75_001740</name>
</gene>